<name>A0A1T4KNB9_9BACT</name>
<organism evidence="1 2">
    <name type="scientific">Trichlorobacter thiogenes</name>
    <dbReference type="NCBI Taxonomy" id="115783"/>
    <lineage>
        <taxon>Bacteria</taxon>
        <taxon>Pseudomonadati</taxon>
        <taxon>Thermodesulfobacteriota</taxon>
        <taxon>Desulfuromonadia</taxon>
        <taxon>Geobacterales</taxon>
        <taxon>Geobacteraceae</taxon>
        <taxon>Trichlorobacter</taxon>
    </lineage>
</organism>
<gene>
    <name evidence="1" type="ORF">SAMN02745119_00618</name>
</gene>
<dbReference type="InterPro" id="IPR019106">
    <property type="entry name" value="T4SS_TrbC"/>
</dbReference>
<evidence type="ECO:0000313" key="2">
    <source>
        <dbReference type="Proteomes" id="UP000190102"/>
    </source>
</evidence>
<protein>
    <submittedName>
        <fullName evidence="1">Type-F conjugative transfer system pilin assembly protein TrbC</fullName>
    </submittedName>
</protein>
<sequence>MSCLFIAAPWTVSAAGNPGYITTPDTCCIVDRIVEDTVYLNKVGTCSGKPGRAFIQTKLKKVKVVVNGTVWKETDVEELSVPDLANTLAKADQIAERLAIPKNRNEREMSDLAGTLDSYYHSDEFQLRVLSETERIKTEVFGDKVTGYYADKAKNESKGKLTNSERIYVFVSSAMPLQTIRNYAASVSRLGDPNVTLVMRGFVDGMSKIQPTISFIASVLQRDQSCRPQEGECEMVPASLEVDPLLFRRYQIDRVPAVVYARGLKAEDAGLSEGDAKNATIADFHTAYGDARLEYLLDQIQRETGSQSLAALLAVPANKN</sequence>
<dbReference type="Pfam" id="PF09673">
    <property type="entry name" value="TrbC_Ftype"/>
    <property type="match status" value="1"/>
</dbReference>
<dbReference type="OrthoDB" id="5391856at2"/>
<accession>A0A1T4KNB9</accession>
<dbReference type="Proteomes" id="UP000190102">
    <property type="component" value="Unassembled WGS sequence"/>
</dbReference>
<keyword evidence="2" id="KW-1185">Reference proteome</keyword>
<dbReference type="AlphaFoldDB" id="A0A1T4KNB9"/>
<evidence type="ECO:0000313" key="1">
    <source>
        <dbReference type="EMBL" id="SJZ43863.1"/>
    </source>
</evidence>
<proteinExistence type="predicted"/>
<dbReference type="STRING" id="115783.SAMN02745119_00618"/>
<reference evidence="2" key="1">
    <citation type="submission" date="2017-02" db="EMBL/GenBank/DDBJ databases">
        <authorList>
            <person name="Varghese N."/>
            <person name="Submissions S."/>
        </authorList>
    </citation>
    <scope>NUCLEOTIDE SEQUENCE [LARGE SCALE GENOMIC DNA]</scope>
    <source>
        <strain evidence="2">ATCC BAA-34</strain>
    </source>
</reference>
<dbReference type="EMBL" id="FUWR01000001">
    <property type="protein sequence ID" value="SJZ43863.1"/>
    <property type="molecule type" value="Genomic_DNA"/>
</dbReference>